<evidence type="ECO:0008006" key="3">
    <source>
        <dbReference type="Google" id="ProtNLM"/>
    </source>
</evidence>
<comment type="caution">
    <text evidence="1">The sequence shown here is derived from an EMBL/GenBank/DDBJ whole genome shotgun (WGS) entry which is preliminary data.</text>
</comment>
<evidence type="ECO:0000313" key="2">
    <source>
        <dbReference type="Proteomes" id="UP000748025"/>
    </source>
</evidence>
<dbReference type="CDD" id="cd10170">
    <property type="entry name" value="ASKHA_NBD_HSP70"/>
    <property type="match status" value="1"/>
</dbReference>
<dbReference type="OrthoDB" id="2963168at2759"/>
<name>A0A9P7N5A2_9HYPO</name>
<dbReference type="EMBL" id="SRPW01002293">
    <property type="protein sequence ID" value="KAG5993963.1"/>
    <property type="molecule type" value="Genomic_DNA"/>
</dbReference>
<dbReference type="Gene3D" id="3.30.420.40">
    <property type="match status" value="1"/>
</dbReference>
<dbReference type="PANTHER" id="PTHR14187">
    <property type="entry name" value="ALPHA KINASE/ELONGATION FACTOR 2 KINASE"/>
    <property type="match status" value="1"/>
</dbReference>
<dbReference type="PRINTS" id="PR00301">
    <property type="entry name" value="HEATSHOCK70"/>
</dbReference>
<evidence type="ECO:0000313" key="1">
    <source>
        <dbReference type="EMBL" id="KAG5993963.1"/>
    </source>
</evidence>
<feature type="non-terminal residue" evidence="1">
    <location>
        <position position="400"/>
    </location>
</feature>
<proteinExistence type="predicted"/>
<dbReference type="Proteomes" id="UP000748025">
    <property type="component" value="Unassembled WGS sequence"/>
</dbReference>
<protein>
    <recommendedName>
        <fullName evidence="3">Hsp70 protein</fullName>
    </recommendedName>
</protein>
<keyword evidence="2" id="KW-1185">Reference proteome</keyword>
<dbReference type="InterPro" id="IPR043129">
    <property type="entry name" value="ATPase_NBD"/>
</dbReference>
<organism evidence="1 2">
    <name type="scientific">Claviceps pusilla</name>
    <dbReference type="NCBI Taxonomy" id="123648"/>
    <lineage>
        <taxon>Eukaryota</taxon>
        <taxon>Fungi</taxon>
        <taxon>Dikarya</taxon>
        <taxon>Ascomycota</taxon>
        <taxon>Pezizomycotina</taxon>
        <taxon>Sordariomycetes</taxon>
        <taxon>Hypocreomycetidae</taxon>
        <taxon>Hypocreales</taxon>
        <taxon>Clavicipitaceae</taxon>
        <taxon>Claviceps</taxon>
    </lineage>
</organism>
<dbReference type="AlphaFoldDB" id="A0A9P7N5A2"/>
<accession>A0A9P7N5A2</accession>
<gene>
    <name evidence="1" type="ORF">E4U43_003349</name>
</gene>
<reference evidence="1" key="1">
    <citation type="journal article" date="2020" name="bioRxiv">
        <title>Whole genome comparisons of ergot fungi reveals the divergence and evolution of species within the genus Claviceps are the result of varying mechanisms driving genome evolution and host range expansion.</title>
        <authorList>
            <person name="Wyka S.A."/>
            <person name="Mondo S.J."/>
            <person name="Liu M."/>
            <person name="Dettman J."/>
            <person name="Nalam V."/>
            <person name="Broders K.D."/>
        </authorList>
    </citation>
    <scope>NUCLEOTIDE SEQUENCE</scope>
    <source>
        <strain evidence="1">CCC 602</strain>
    </source>
</reference>
<dbReference type="SUPFAM" id="SSF53067">
    <property type="entry name" value="Actin-like ATPase domain"/>
    <property type="match status" value="2"/>
</dbReference>
<sequence length="400" mass="44603">MAINSTTEEVIVIGVDFGTTYSGVAWAYSRQPENIEVITNWDSELTHCSDEEKSPSLLKFGKSGKDEWGYTVTPNKDSFRWFKLLLLEEKDVDPHLYGCAEFREAHQLRDASGKSAIEIVSRYLQLLWKHAINDIEAAIGQDLMAKCRFDVVITIPAIWPHYAQQRMEQAAEMAGILSKRPCGTTLVHFVSEPEAAALSTLGDQANKSTVEVGDCFVICDAGGGTVDLISYRVSHKSPFTLKECVKGDGGLCGGIFLDQNFLELVKKKIGASWKTVSKKQELEFMNDKWDHGIKRQFRGTPRTWRLDMPNSVTQSGSQKRTRGLELVTSDILEVFDPIIQKIEALVKTQALAILSKYGKEPKPKYVILVGGFGRNAYLRDCLAKSVDSETRVLQSQGSKP</sequence>
<dbReference type="PANTHER" id="PTHR14187:SF5">
    <property type="entry name" value="HEAT SHOCK 70 KDA PROTEIN 12A"/>
    <property type="match status" value="1"/>
</dbReference>